<dbReference type="AlphaFoldDB" id="A0AAQ0LQQ3"/>
<comment type="caution">
    <text evidence="1">The sequence shown here is derived from an EMBL/GenBank/DDBJ whole genome shotgun (WGS) entry which is preliminary data.</text>
</comment>
<dbReference type="RefSeq" id="WP_115503294.1">
    <property type="nucleotide sequence ID" value="NZ_CABMMK010000006.1"/>
</dbReference>
<dbReference type="Proteomes" id="UP000284772">
    <property type="component" value="Unassembled WGS sequence"/>
</dbReference>
<evidence type="ECO:0000313" key="2">
    <source>
        <dbReference type="Proteomes" id="UP000284772"/>
    </source>
</evidence>
<dbReference type="EMBL" id="QRWT01000003">
    <property type="protein sequence ID" value="RGT55617.1"/>
    <property type="molecule type" value="Genomic_DNA"/>
</dbReference>
<organism evidence="1 2">
    <name type="scientific">Bacteroides intestinalis</name>
    <dbReference type="NCBI Taxonomy" id="329854"/>
    <lineage>
        <taxon>Bacteria</taxon>
        <taxon>Pseudomonadati</taxon>
        <taxon>Bacteroidota</taxon>
        <taxon>Bacteroidia</taxon>
        <taxon>Bacteroidales</taxon>
        <taxon>Bacteroidaceae</taxon>
        <taxon>Bacteroides</taxon>
    </lineage>
</organism>
<reference evidence="1 2" key="1">
    <citation type="submission" date="2018-08" db="EMBL/GenBank/DDBJ databases">
        <title>A genome reference for cultivated species of the human gut microbiota.</title>
        <authorList>
            <person name="Zou Y."/>
            <person name="Xue W."/>
            <person name="Luo G."/>
        </authorList>
    </citation>
    <scope>NUCLEOTIDE SEQUENCE [LARGE SCALE GENOMIC DNA]</scope>
    <source>
        <strain evidence="1 2">AF19-10AC</strain>
    </source>
</reference>
<sequence length="75" mass="8512">METTLLTAKKAKIIAENQEKLTNLLDQILVKALKSEYSLILSEEIPSNVIANLEGLGYKVEIRKLIKPLYIISWL</sequence>
<accession>A0AAQ0LQQ3</accession>
<evidence type="ECO:0000313" key="1">
    <source>
        <dbReference type="EMBL" id="RGT55617.1"/>
    </source>
</evidence>
<protein>
    <submittedName>
        <fullName evidence="1">Uncharacterized protein</fullName>
    </submittedName>
</protein>
<name>A0AAQ0LQQ3_9BACE</name>
<gene>
    <name evidence="1" type="ORF">DWX27_04610</name>
</gene>
<proteinExistence type="predicted"/>